<dbReference type="EMBL" id="MU128936">
    <property type="protein sequence ID" value="KAF9516817.1"/>
    <property type="molecule type" value="Genomic_DNA"/>
</dbReference>
<comment type="similarity">
    <text evidence="1">Belongs to the SAP18 family.</text>
</comment>
<evidence type="ECO:0000313" key="3">
    <source>
        <dbReference type="EMBL" id="KAF9516817.1"/>
    </source>
</evidence>
<dbReference type="Proteomes" id="UP000886523">
    <property type="component" value="Unassembled WGS sequence"/>
</dbReference>
<feature type="region of interest" description="Disordered" evidence="2">
    <location>
        <begin position="171"/>
        <end position="336"/>
    </location>
</feature>
<feature type="compositionally biased region" description="Basic residues" evidence="2">
    <location>
        <begin position="312"/>
        <end position="336"/>
    </location>
</feature>
<reference evidence="3" key="1">
    <citation type="journal article" date="2020" name="Nat. Commun.">
        <title>Large-scale genome sequencing of mycorrhizal fungi provides insights into the early evolution of symbiotic traits.</title>
        <authorList>
            <person name="Miyauchi S."/>
            <person name="Kiss E."/>
            <person name="Kuo A."/>
            <person name="Drula E."/>
            <person name="Kohler A."/>
            <person name="Sanchez-Garcia M."/>
            <person name="Morin E."/>
            <person name="Andreopoulos B."/>
            <person name="Barry K.W."/>
            <person name="Bonito G."/>
            <person name="Buee M."/>
            <person name="Carver A."/>
            <person name="Chen C."/>
            <person name="Cichocki N."/>
            <person name="Clum A."/>
            <person name="Culley D."/>
            <person name="Crous P.W."/>
            <person name="Fauchery L."/>
            <person name="Girlanda M."/>
            <person name="Hayes R.D."/>
            <person name="Keri Z."/>
            <person name="LaButti K."/>
            <person name="Lipzen A."/>
            <person name="Lombard V."/>
            <person name="Magnuson J."/>
            <person name="Maillard F."/>
            <person name="Murat C."/>
            <person name="Nolan M."/>
            <person name="Ohm R.A."/>
            <person name="Pangilinan J."/>
            <person name="Pereira M.F."/>
            <person name="Perotto S."/>
            <person name="Peter M."/>
            <person name="Pfister S."/>
            <person name="Riley R."/>
            <person name="Sitrit Y."/>
            <person name="Stielow J.B."/>
            <person name="Szollosi G."/>
            <person name="Zifcakova L."/>
            <person name="Stursova M."/>
            <person name="Spatafora J.W."/>
            <person name="Tedersoo L."/>
            <person name="Vaario L.M."/>
            <person name="Yamada A."/>
            <person name="Yan M."/>
            <person name="Wang P."/>
            <person name="Xu J."/>
            <person name="Bruns T."/>
            <person name="Baldrian P."/>
            <person name="Vilgalys R."/>
            <person name="Dunand C."/>
            <person name="Henrissat B."/>
            <person name="Grigoriev I.V."/>
            <person name="Hibbett D."/>
            <person name="Nagy L.G."/>
            <person name="Martin F.M."/>
        </authorList>
    </citation>
    <scope>NUCLEOTIDE SEQUENCE</scope>
    <source>
        <strain evidence="3">UP504</strain>
    </source>
</reference>
<dbReference type="GO" id="GO:0005634">
    <property type="term" value="C:nucleus"/>
    <property type="evidence" value="ECO:0007669"/>
    <property type="project" value="TreeGrafter"/>
</dbReference>
<evidence type="ECO:0000313" key="4">
    <source>
        <dbReference type="Proteomes" id="UP000886523"/>
    </source>
</evidence>
<organism evidence="3 4">
    <name type="scientific">Hydnum rufescens UP504</name>
    <dbReference type="NCBI Taxonomy" id="1448309"/>
    <lineage>
        <taxon>Eukaryota</taxon>
        <taxon>Fungi</taxon>
        <taxon>Dikarya</taxon>
        <taxon>Basidiomycota</taxon>
        <taxon>Agaricomycotina</taxon>
        <taxon>Agaricomycetes</taxon>
        <taxon>Cantharellales</taxon>
        <taxon>Hydnaceae</taxon>
        <taxon>Hydnum</taxon>
    </lineage>
</organism>
<dbReference type="PANTHER" id="PTHR13082">
    <property type="entry name" value="SAP18"/>
    <property type="match status" value="1"/>
</dbReference>
<feature type="compositionally biased region" description="Gly residues" evidence="2">
    <location>
        <begin position="258"/>
        <end position="271"/>
    </location>
</feature>
<dbReference type="OrthoDB" id="440566at2759"/>
<dbReference type="PANTHER" id="PTHR13082:SF0">
    <property type="entry name" value="HISTONE DEACETYLASE COMPLEX SUBUNIT SAP18"/>
    <property type="match status" value="1"/>
</dbReference>
<name>A0A9P6DWW2_9AGAM</name>
<gene>
    <name evidence="3" type="ORF">BS47DRAFT_1327031</name>
</gene>
<dbReference type="InterPro" id="IPR042534">
    <property type="entry name" value="SAP18_sf"/>
</dbReference>
<evidence type="ECO:0000256" key="1">
    <source>
        <dbReference type="ARBA" id="ARBA00009143"/>
    </source>
</evidence>
<dbReference type="Gene3D" id="3.10.20.550">
    <property type="entry name" value="ASAP complex, SAP18 subunit"/>
    <property type="match status" value="1"/>
</dbReference>
<accession>A0A9P6DWW2</accession>
<sequence length="336" mass="37021">MAEVLSSRPVVDREKTCPFLLRTFIKVGGFHRLNLFEENVLPVVDEQQLFTWRDATLRELVTSLRALPPNPYTTTLRHPIARFSFRVIFADPTAQGRIASRDVGSVNARDLTQLTLLDSDFDMDGTAAADEEKIKERERKLADERTLEELRIMPGDWLDVAVILPSKPANLPPSSSLSGPGQTSIRGAALNGERSGRDSMWGHGAGASGPTSRGRWTKDSDPLSTQNWRGGAPRGGPGRASTGDSGANYDRDRERGGRGGFGGDRGRGGGVVLNRRGIPRRPSPDRTLGGASERPRPPRRNRSRSASFSRSRSPRARSPRSRSPMRSRSRSPRQRH</sequence>
<protein>
    <recommendedName>
        <fullName evidence="5">Histone deacetylase complex subunit SAP18</fullName>
    </recommendedName>
</protein>
<evidence type="ECO:0008006" key="5">
    <source>
        <dbReference type="Google" id="ProtNLM"/>
    </source>
</evidence>
<feature type="compositionally biased region" description="Low complexity" evidence="2">
    <location>
        <begin position="171"/>
        <end position="180"/>
    </location>
</feature>
<dbReference type="InterPro" id="IPR010516">
    <property type="entry name" value="SAP18"/>
</dbReference>
<keyword evidence="4" id="KW-1185">Reference proteome</keyword>
<proteinExistence type="inferred from homology"/>
<evidence type="ECO:0000256" key="2">
    <source>
        <dbReference type="SAM" id="MobiDB-lite"/>
    </source>
</evidence>
<dbReference type="Pfam" id="PF06487">
    <property type="entry name" value="SAP18"/>
    <property type="match status" value="1"/>
</dbReference>
<comment type="caution">
    <text evidence="3">The sequence shown here is derived from an EMBL/GenBank/DDBJ whole genome shotgun (WGS) entry which is preliminary data.</text>
</comment>
<dbReference type="AlphaFoldDB" id="A0A9P6DWW2"/>